<dbReference type="EMBL" id="JAAAUQ010000125">
    <property type="protein sequence ID" value="KAF9154277.1"/>
    <property type="molecule type" value="Genomic_DNA"/>
</dbReference>
<dbReference type="AlphaFoldDB" id="A0A9P5S626"/>
<protein>
    <submittedName>
        <fullName evidence="1">Uncharacterized protein</fullName>
    </submittedName>
</protein>
<sequence length="61" mass="6283">MCEKVKDILAIAGGYRGATTGHLTELCDRTKIKKVVMEDKSSPSAGSGATNSVLDAVSLAS</sequence>
<accession>A0A9P5S626</accession>
<comment type="caution">
    <text evidence="1">The sequence shown here is derived from an EMBL/GenBank/DDBJ whole genome shotgun (WGS) entry which is preliminary data.</text>
</comment>
<organism evidence="1 2">
    <name type="scientific">Linnemannia schmuckeri</name>
    <dbReference type="NCBI Taxonomy" id="64567"/>
    <lineage>
        <taxon>Eukaryota</taxon>
        <taxon>Fungi</taxon>
        <taxon>Fungi incertae sedis</taxon>
        <taxon>Mucoromycota</taxon>
        <taxon>Mortierellomycotina</taxon>
        <taxon>Mortierellomycetes</taxon>
        <taxon>Mortierellales</taxon>
        <taxon>Mortierellaceae</taxon>
        <taxon>Linnemannia</taxon>
    </lineage>
</organism>
<evidence type="ECO:0000313" key="1">
    <source>
        <dbReference type="EMBL" id="KAF9154277.1"/>
    </source>
</evidence>
<name>A0A9P5S626_9FUNG</name>
<gene>
    <name evidence="1" type="ORF">BG015_001390</name>
</gene>
<evidence type="ECO:0000313" key="2">
    <source>
        <dbReference type="Proteomes" id="UP000748756"/>
    </source>
</evidence>
<dbReference type="Proteomes" id="UP000748756">
    <property type="component" value="Unassembled WGS sequence"/>
</dbReference>
<keyword evidence="2" id="KW-1185">Reference proteome</keyword>
<reference evidence="1" key="1">
    <citation type="journal article" date="2020" name="Fungal Divers.">
        <title>Resolving the Mortierellaceae phylogeny through synthesis of multi-gene phylogenetics and phylogenomics.</title>
        <authorList>
            <person name="Vandepol N."/>
            <person name="Liber J."/>
            <person name="Desiro A."/>
            <person name="Na H."/>
            <person name="Kennedy M."/>
            <person name="Barry K."/>
            <person name="Grigoriev I.V."/>
            <person name="Miller A.N."/>
            <person name="O'Donnell K."/>
            <person name="Stajich J.E."/>
            <person name="Bonito G."/>
        </authorList>
    </citation>
    <scope>NUCLEOTIDE SEQUENCE</scope>
    <source>
        <strain evidence="1">NRRL 6426</strain>
    </source>
</reference>
<proteinExistence type="predicted"/>